<protein>
    <submittedName>
        <fullName evidence="1">Uncharacterized protein</fullName>
    </submittedName>
</protein>
<dbReference type="EMBL" id="MTKO01000002">
    <property type="protein sequence ID" value="RWX48263.1"/>
    <property type="molecule type" value="Genomic_DNA"/>
</dbReference>
<comment type="caution">
    <text evidence="1">The sequence shown here is derived from an EMBL/GenBank/DDBJ whole genome shotgun (WGS) entry which is preliminary data.</text>
</comment>
<gene>
    <name evidence="1" type="ORF">H206_05165</name>
</gene>
<keyword evidence="2" id="KW-1185">Reference proteome</keyword>
<organism evidence="1 2">
    <name type="scientific">Candidatus Electrothrix aarhusensis</name>
    <dbReference type="NCBI Taxonomy" id="1859131"/>
    <lineage>
        <taxon>Bacteria</taxon>
        <taxon>Pseudomonadati</taxon>
        <taxon>Thermodesulfobacteriota</taxon>
        <taxon>Desulfobulbia</taxon>
        <taxon>Desulfobulbales</taxon>
        <taxon>Desulfobulbaceae</taxon>
        <taxon>Candidatus Electrothrix</taxon>
    </lineage>
</organism>
<dbReference type="Proteomes" id="UP000287853">
    <property type="component" value="Unassembled WGS sequence"/>
</dbReference>
<sequence>MLFRAGQLYYYYDRRYDAPLHPAVVKILL</sequence>
<evidence type="ECO:0000313" key="1">
    <source>
        <dbReference type="EMBL" id="RWX48263.1"/>
    </source>
</evidence>
<dbReference type="AlphaFoldDB" id="A0A444J595"/>
<evidence type="ECO:0000313" key="2">
    <source>
        <dbReference type="Proteomes" id="UP000287853"/>
    </source>
</evidence>
<accession>A0A444J595</accession>
<proteinExistence type="predicted"/>
<name>A0A444J595_9BACT</name>
<reference evidence="1 2" key="1">
    <citation type="submission" date="2017-01" db="EMBL/GenBank/DDBJ databases">
        <title>The cable genome- insights into the physiology and evolution of filamentous bacteria capable of sulfide oxidation via long distance electron transfer.</title>
        <authorList>
            <person name="Schreiber L."/>
            <person name="Bjerg J.T."/>
            <person name="Boggild A."/>
            <person name="Van De Vossenberg J."/>
            <person name="Meysman F."/>
            <person name="Nielsen L.P."/>
            <person name="Schramm A."/>
            <person name="Kjeldsen K.U."/>
        </authorList>
    </citation>
    <scope>NUCLEOTIDE SEQUENCE [LARGE SCALE GENOMIC DNA]</scope>
    <source>
        <strain evidence="1">MCF</strain>
    </source>
</reference>